<accession>B6FY90</accession>
<keyword evidence="1" id="KW-0472">Membrane</keyword>
<feature type="transmembrane region" description="Helical" evidence="1">
    <location>
        <begin position="12"/>
        <end position="33"/>
    </location>
</feature>
<dbReference type="HOGENOM" id="CLU_2033999_0_0_9"/>
<name>B6FY90_PEPHT</name>
<proteinExistence type="predicted"/>
<reference evidence="2 3" key="1">
    <citation type="submission" date="2008-09" db="EMBL/GenBank/DDBJ databases">
        <authorList>
            <person name="Fulton L."/>
            <person name="Clifton S."/>
            <person name="Fulton B."/>
            <person name="Xu J."/>
            <person name="Minx P."/>
            <person name="Pepin K.H."/>
            <person name="Johnson M."/>
            <person name="Thiruvilangam P."/>
            <person name="Bhonagiri V."/>
            <person name="Nash W.E."/>
            <person name="Mardis E.R."/>
            <person name="Wilson R.K."/>
        </authorList>
    </citation>
    <scope>NUCLEOTIDE SEQUENCE [LARGE SCALE GENOMIC DNA]</scope>
    <source>
        <strain evidence="2 3">DSM 13275</strain>
    </source>
</reference>
<evidence type="ECO:0000313" key="3">
    <source>
        <dbReference type="Proteomes" id="UP000003178"/>
    </source>
</evidence>
<feature type="transmembrane region" description="Helical" evidence="1">
    <location>
        <begin position="45"/>
        <end position="64"/>
    </location>
</feature>
<sequence>MINFSKKMYSKLSNIIVLIGVLLVSFILFGSAFNHLGIGDSILTIWGVYLIILVGYLGTSGVIRKSVYPKETNNKICLTLWILGLITVIMYIFGIKVSNIYIIINIAVNVYLDHKNKKMNE</sequence>
<dbReference type="AlphaFoldDB" id="B6FY90"/>
<comment type="caution">
    <text evidence="2">The sequence shown here is derived from an EMBL/GenBank/DDBJ whole genome shotgun (WGS) entry which is preliminary data.</text>
</comment>
<dbReference type="EMBL" id="ABWP01000032">
    <property type="protein sequence ID" value="EEA85536.1"/>
    <property type="molecule type" value="Genomic_DNA"/>
</dbReference>
<organism evidence="2 3">
    <name type="scientific">Peptacetobacter hiranonis (strain DSM 13275 / JCM 10541 / KCTC 15199 / TO-931)</name>
    <name type="common">Clostridium hiranonis</name>
    <dbReference type="NCBI Taxonomy" id="500633"/>
    <lineage>
        <taxon>Bacteria</taxon>
        <taxon>Bacillati</taxon>
        <taxon>Bacillota</taxon>
        <taxon>Clostridia</taxon>
        <taxon>Peptostreptococcales</taxon>
        <taxon>Peptostreptococcaceae</taxon>
        <taxon>Peptacetobacter</taxon>
    </lineage>
</organism>
<feature type="transmembrane region" description="Helical" evidence="1">
    <location>
        <begin position="76"/>
        <end position="93"/>
    </location>
</feature>
<dbReference type="Proteomes" id="UP000003178">
    <property type="component" value="Unassembled WGS sequence"/>
</dbReference>
<reference evidence="2 3" key="2">
    <citation type="submission" date="2008-10" db="EMBL/GenBank/DDBJ databases">
        <title>Draft genome sequence of Clostridium hiranonis (DSM 13275).</title>
        <authorList>
            <person name="Sudarsanam P."/>
            <person name="Ley R."/>
            <person name="Guruge J."/>
            <person name="Turnbaugh P.J."/>
            <person name="Mahowald M."/>
            <person name="Liep D."/>
            <person name="Gordon J."/>
        </authorList>
    </citation>
    <scope>NUCLEOTIDE SEQUENCE [LARGE SCALE GENOMIC DNA]</scope>
    <source>
        <strain evidence="2 3">DSM 13275</strain>
    </source>
</reference>
<gene>
    <name evidence="2" type="ORF">CLOHIR_00841</name>
</gene>
<keyword evidence="1" id="KW-1133">Transmembrane helix</keyword>
<evidence type="ECO:0000313" key="2">
    <source>
        <dbReference type="EMBL" id="EEA85536.1"/>
    </source>
</evidence>
<dbReference type="RefSeq" id="WP_006439753.1">
    <property type="nucleotide sequence ID" value="NZ_DS995356.1"/>
</dbReference>
<keyword evidence="1" id="KW-0812">Transmembrane</keyword>
<evidence type="ECO:0000256" key="1">
    <source>
        <dbReference type="SAM" id="Phobius"/>
    </source>
</evidence>
<protein>
    <submittedName>
        <fullName evidence="2">Uncharacterized protein</fullName>
    </submittedName>
</protein>
<keyword evidence="3" id="KW-1185">Reference proteome</keyword>